<evidence type="ECO:0000256" key="8">
    <source>
        <dbReference type="SAM" id="MobiDB-lite"/>
    </source>
</evidence>
<dbReference type="EMBL" id="JALNTZ010000001">
    <property type="protein sequence ID" value="KAJ3666663.1"/>
    <property type="molecule type" value="Genomic_DNA"/>
</dbReference>
<name>A0AA38J3Y0_9CUCU</name>
<reference evidence="9" key="1">
    <citation type="journal article" date="2023" name="G3 (Bethesda)">
        <title>Whole genome assemblies of Zophobas morio and Tenebrio molitor.</title>
        <authorList>
            <person name="Kaur S."/>
            <person name="Stinson S.A."/>
            <person name="diCenzo G.C."/>
        </authorList>
    </citation>
    <scope>NUCLEOTIDE SEQUENCE</scope>
    <source>
        <strain evidence="9">QUZm001</strain>
    </source>
</reference>
<evidence type="ECO:0000256" key="7">
    <source>
        <dbReference type="ARBA" id="ARBA00045890"/>
    </source>
</evidence>
<evidence type="ECO:0000256" key="5">
    <source>
        <dbReference type="ARBA" id="ARBA00022490"/>
    </source>
</evidence>
<keyword evidence="6" id="KW-0539">Nucleus</keyword>
<evidence type="ECO:0000256" key="3">
    <source>
        <dbReference type="ARBA" id="ARBA00007054"/>
    </source>
</evidence>
<comment type="caution">
    <text evidence="9">The sequence shown here is derived from an EMBL/GenBank/DDBJ whole genome shotgun (WGS) entry which is preliminary data.</text>
</comment>
<dbReference type="PANTHER" id="PTHR21399">
    <property type="entry name" value="CHLORIDE CONDUCTANCE REGULATORY PROTEIN ICLN"/>
    <property type="match status" value="1"/>
</dbReference>
<evidence type="ECO:0000313" key="9">
    <source>
        <dbReference type="EMBL" id="KAJ3666663.1"/>
    </source>
</evidence>
<dbReference type="GO" id="GO:0045292">
    <property type="term" value="P:mRNA cis splicing, via spliceosome"/>
    <property type="evidence" value="ECO:0007669"/>
    <property type="project" value="TreeGrafter"/>
</dbReference>
<comment type="similarity">
    <text evidence="3">Belongs to the pICln (TC 1.A.47) family.</text>
</comment>
<dbReference type="GO" id="GO:0005681">
    <property type="term" value="C:spliceosomal complex"/>
    <property type="evidence" value="ECO:0007669"/>
    <property type="project" value="TreeGrafter"/>
</dbReference>
<dbReference type="GO" id="GO:0005886">
    <property type="term" value="C:plasma membrane"/>
    <property type="evidence" value="ECO:0007669"/>
    <property type="project" value="InterPro"/>
</dbReference>
<sequence>MVVIATFKPPESPVRLEQRNITVRLDKRSLGTGTLFVSEKTLSWQKDGSTGFSLEYYNVSLHAVSKDPNVCDKECIYILTDPHIDLPGGSPPQRHIDDDDSGAESEPDLSELILIPEDSLSIQGIYEAIKQCQELNPDPADVDDDDDENLYEDAEEENEEMYIEAESEHIGDADVNSLANRLQNHSVDVQYNYRNGNEDEDFEDAD</sequence>
<keyword evidence="5" id="KW-0963">Cytoplasm</keyword>
<proteinExistence type="inferred from homology"/>
<dbReference type="GO" id="GO:0006821">
    <property type="term" value="P:chloride transport"/>
    <property type="evidence" value="ECO:0007669"/>
    <property type="project" value="InterPro"/>
</dbReference>
<keyword evidence="10" id="KW-1185">Reference proteome</keyword>
<dbReference type="AlphaFoldDB" id="A0AA38J3Y0"/>
<dbReference type="GO" id="GO:0034709">
    <property type="term" value="C:methylosome"/>
    <property type="evidence" value="ECO:0007669"/>
    <property type="project" value="InterPro"/>
</dbReference>
<dbReference type="GO" id="GO:0034715">
    <property type="term" value="C:pICln-Sm protein complex"/>
    <property type="evidence" value="ECO:0007669"/>
    <property type="project" value="InterPro"/>
</dbReference>
<evidence type="ECO:0000256" key="4">
    <source>
        <dbReference type="ARBA" id="ARBA00015653"/>
    </source>
</evidence>
<feature type="region of interest" description="Disordered" evidence="8">
    <location>
        <begin position="83"/>
        <end position="107"/>
    </location>
</feature>
<accession>A0AA38J3Y0</accession>
<dbReference type="Pfam" id="PF03517">
    <property type="entry name" value="Voldacs"/>
    <property type="match status" value="1"/>
</dbReference>
<protein>
    <recommendedName>
        <fullName evidence="4">Methylosome subunit pICln</fullName>
    </recommendedName>
</protein>
<comment type="subcellular location">
    <subcellularLocation>
        <location evidence="2">Cytoplasm</location>
    </subcellularLocation>
    <subcellularLocation>
        <location evidence="1">Nucleus</location>
    </subcellularLocation>
</comment>
<dbReference type="PRINTS" id="PR01348">
    <property type="entry name" value="ICLNCHANNEL"/>
</dbReference>
<dbReference type="Proteomes" id="UP001168821">
    <property type="component" value="Unassembled WGS sequence"/>
</dbReference>
<evidence type="ECO:0000313" key="10">
    <source>
        <dbReference type="Proteomes" id="UP001168821"/>
    </source>
</evidence>
<feature type="compositionally biased region" description="Acidic residues" evidence="8">
    <location>
        <begin position="98"/>
        <end position="107"/>
    </location>
</feature>
<organism evidence="9 10">
    <name type="scientific">Zophobas morio</name>
    <dbReference type="NCBI Taxonomy" id="2755281"/>
    <lineage>
        <taxon>Eukaryota</taxon>
        <taxon>Metazoa</taxon>
        <taxon>Ecdysozoa</taxon>
        <taxon>Arthropoda</taxon>
        <taxon>Hexapoda</taxon>
        <taxon>Insecta</taxon>
        <taxon>Pterygota</taxon>
        <taxon>Neoptera</taxon>
        <taxon>Endopterygota</taxon>
        <taxon>Coleoptera</taxon>
        <taxon>Polyphaga</taxon>
        <taxon>Cucujiformia</taxon>
        <taxon>Tenebrionidae</taxon>
        <taxon>Zophobas</taxon>
    </lineage>
</organism>
<feature type="compositionally biased region" description="Acidic residues" evidence="8">
    <location>
        <begin position="140"/>
        <end position="159"/>
    </location>
</feature>
<dbReference type="GO" id="GO:0000387">
    <property type="term" value="P:spliceosomal snRNP assembly"/>
    <property type="evidence" value="ECO:0007669"/>
    <property type="project" value="InterPro"/>
</dbReference>
<comment type="function">
    <text evidence="7">Involved in both the assembly of spliceosomal snRNPs and the methylation of Sm proteins. Chaperone that regulates the assembly of spliceosomal U1, U2, U4 and U5 small nuclear ribonucleoproteins (snRNPs), the building blocks of the spliceosome, and thereby plays an important role in the splicing of cellular pre-mRNAs. Most spliceosomal snRNPs contain a common set of Sm proteins SNRPB, SNRPD1, SNRPD2, SNRPD3, SNRPE, SNRPF and SNRPG that assemble in a heptameric protein ring on the Sm site of the small nuclear RNA to form the core snRNP (Sm core). In the cytosol, the Sm proteins SNRPD1, SNRPD2, SNRPE, SNRPF and SNRPG are trapped in an inactive 6S pICln-Sm complex by the chaperone CLNS1A that controls the assembly of the core snRNP. Dissociation by the SMN complex of CLNS1A from the trapped Sm proteins and their transfer to an SMN-Sm complex triggers the assembly of core snRNPs and their transport to the nucleus.</text>
</comment>
<evidence type="ECO:0000256" key="6">
    <source>
        <dbReference type="ARBA" id="ARBA00023242"/>
    </source>
</evidence>
<evidence type="ECO:0000256" key="2">
    <source>
        <dbReference type="ARBA" id="ARBA00004496"/>
    </source>
</evidence>
<dbReference type="InterPro" id="IPR011993">
    <property type="entry name" value="PH-like_dom_sf"/>
</dbReference>
<dbReference type="Gene3D" id="2.30.29.30">
    <property type="entry name" value="Pleckstrin-homology domain (PH domain)/Phosphotyrosine-binding domain (PTB)"/>
    <property type="match status" value="1"/>
</dbReference>
<dbReference type="GO" id="GO:0006884">
    <property type="term" value="P:cell volume homeostasis"/>
    <property type="evidence" value="ECO:0007669"/>
    <property type="project" value="InterPro"/>
</dbReference>
<gene>
    <name evidence="9" type="ORF">Zmor_002098</name>
</gene>
<evidence type="ECO:0000256" key="1">
    <source>
        <dbReference type="ARBA" id="ARBA00004123"/>
    </source>
</evidence>
<dbReference type="PANTHER" id="PTHR21399:SF0">
    <property type="entry name" value="METHYLOSOME SUBUNIT PICLN"/>
    <property type="match status" value="1"/>
</dbReference>
<dbReference type="InterPro" id="IPR003521">
    <property type="entry name" value="ICln"/>
</dbReference>
<feature type="region of interest" description="Disordered" evidence="8">
    <location>
        <begin position="136"/>
        <end position="159"/>
    </location>
</feature>
<dbReference type="GO" id="GO:0005829">
    <property type="term" value="C:cytosol"/>
    <property type="evidence" value="ECO:0007669"/>
    <property type="project" value="InterPro"/>
</dbReference>
<dbReference type="InterPro" id="IPR039924">
    <property type="entry name" value="ICln/Lot5/Saf5"/>
</dbReference>